<dbReference type="RefSeq" id="WP_306828218.1">
    <property type="nucleotide sequence ID" value="NZ_JAUSRA010000001.1"/>
</dbReference>
<organism evidence="1 2">
    <name type="scientific">Catenuloplanes nepalensis</name>
    <dbReference type="NCBI Taxonomy" id="587533"/>
    <lineage>
        <taxon>Bacteria</taxon>
        <taxon>Bacillati</taxon>
        <taxon>Actinomycetota</taxon>
        <taxon>Actinomycetes</taxon>
        <taxon>Micromonosporales</taxon>
        <taxon>Micromonosporaceae</taxon>
        <taxon>Catenuloplanes</taxon>
    </lineage>
</organism>
<protein>
    <submittedName>
        <fullName evidence="1">Uncharacterized protein</fullName>
    </submittedName>
</protein>
<evidence type="ECO:0000313" key="1">
    <source>
        <dbReference type="EMBL" id="MDP9793199.1"/>
    </source>
</evidence>
<dbReference type="Proteomes" id="UP001240984">
    <property type="component" value="Unassembled WGS sequence"/>
</dbReference>
<keyword evidence="2" id="KW-1185">Reference proteome</keyword>
<proteinExistence type="predicted"/>
<name>A0ABT9MP37_9ACTN</name>
<evidence type="ECO:0000313" key="2">
    <source>
        <dbReference type="Proteomes" id="UP001240984"/>
    </source>
</evidence>
<sequence length="244" mass="26326">MIVRSLTGAVTRLLVSPAWFVPVDDFWGRRSVPGLAVALDRWDGAGWRPSDARPAVTPGGVIAFPGLGRRRDPAGAEPELFRARFTAAGYRPLYPPDDEPFDATHLGREFLAHPYDDLRPPEVAAEPETVPFLVARAYPHSANTRLLRGLARRADGTGVANALVEAAGQTADGLRAWRERTLCDDDGTFRLPLRWPGRPAGGLAPAGAEIFTLTATERRGRTGQVDVELPGGLGRTHVIEISGP</sequence>
<accession>A0ABT9MP37</accession>
<gene>
    <name evidence="1" type="ORF">J2S43_001711</name>
</gene>
<comment type="caution">
    <text evidence="1">The sequence shown here is derived from an EMBL/GenBank/DDBJ whole genome shotgun (WGS) entry which is preliminary data.</text>
</comment>
<reference evidence="1 2" key="1">
    <citation type="submission" date="2023-07" db="EMBL/GenBank/DDBJ databases">
        <title>Sequencing the genomes of 1000 actinobacteria strains.</title>
        <authorList>
            <person name="Klenk H.-P."/>
        </authorList>
    </citation>
    <scope>NUCLEOTIDE SEQUENCE [LARGE SCALE GENOMIC DNA]</scope>
    <source>
        <strain evidence="1 2">DSM 44710</strain>
    </source>
</reference>
<dbReference type="EMBL" id="JAUSRA010000001">
    <property type="protein sequence ID" value="MDP9793199.1"/>
    <property type="molecule type" value="Genomic_DNA"/>
</dbReference>